<protein>
    <submittedName>
        <fullName evidence="1">Thiamine transporter ThiT</fullName>
    </submittedName>
</protein>
<dbReference type="AlphaFoldDB" id="A0A0E2UDG5"/>
<accession>A0A0E2UDG5</accession>
<dbReference type="Proteomes" id="UP000217465">
    <property type="component" value="Unassembled WGS sequence"/>
</dbReference>
<organism evidence="1 2">
    <name type="scientific">Streptococcus parauberis</name>
    <dbReference type="NCBI Taxonomy" id="1348"/>
    <lineage>
        <taxon>Bacteria</taxon>
        <taxon>Bacillati</taxon>
        <taxon>Bacillota</taxon>
        <taxon>Bacilli</taxon>
        <taxon>Lactobacillales</taxon>
        <taxon>Streptococcaceae</taxon>
        <taxon>Streptococcus</taxon>
    </lineage>
</organism>
<dbReference type="GO" id="GO:0005886">
    <property type="term" value="C:plasma membrane"/>
    <property type="evidence" value="ECO:0007669"/>
    <property type="project" value="InterPro"/>
</dbReference>
<dbReference type="RefSeq" id="WP_003106395.1">
    <property type="nucleotide sequence ID" value="NZ_BAWT01000001.1"/>
</dbReference>
<comment type="caution">
    <text evidence="1">The sequence shown here is derived from an EMBL/GenBank/DDBJ whole genome shotgun (WGS) entry which is preliminary data.</text>
</comment>
<gene>
    <name evidence="1" type="primary">thiT</name>
    <name evidence="1" type="ORF">A9Y57_01618</name>
</gene>
<dbReference type="InterPro" id="IPR012651">
    <property type="entry name" value="Thia_Transptr_ThiT"/>
</dbReference>
<dbReference type="Pfam" id="PF09515">
    <property type="entry name" value="Thia_YuaJ"/>
    <property type="match status" value="1"/>
</dbReference>
<dbReference type="NCBIfam" id="TIGR02357">
    <property type="entry name" value="ECF_ThiT_YuaJ"/>
    <property type="match status" value="1"/>
</dbReference>
<dbReference type="Gene3D" id="1.10.1760.20">
    <property type="match status" value="1"/>
</dbReference>
<evidence type="ECO:0000313" key="1">
    <source>
        <dbReference type="EMBL" id="PCH11315.1"/>
    </source>
</evidence>
<dbReference type="GO" id="GO:0015234">
    <property type="term" value="F:thiamine transmembrane transporter activity"/>
    <property type="evidence" value="ECO:0007669"/>
    <property type="project" value="InterPro"/>
</dbReference>
<name>A0A0E2UDG5_9STRE</name>
<dbReference type="STRING" id="936154.STP_0404"/>
<evidence type="ECO:0000313" key="2">
    <source>
        <dbReference type="Proteomes" id="UP000217465"/>
    </source>
</evidence>
<dbReference type="EMBL" id="NSGR01000009">
    <property type="protein sequence ID" value="PCH11315.1"/>
    <property type="molecule type" value="Genomic_DNA"/>
</dbReference>
<dbReference type="eggNOG" id="COG3859">
    <property type="taxonomic scope" value="Bacteria"/>
</dbReference>
<dbReference type="OMA" id="VQVLFDY"/>
<reference evidence="1 2" key="1">
    <citation type="submission" date="2016-06" db="EMBL/GenBank/DDBJ databases">
        <authorList>
            <person name="Haines A.N."/>
            <person name="Council K.R."/>
        </authorList>
    </citation>
    <scope>NUCLEOTIDE SEQUENCE [LARGE SCALE GENOMIC DNA]</scope>
    <source>
        <strain evidence="1 2">SP158-29</strain>
    </source>
</reference>
<sequence>MSKNTNLRYLVEAAIFAALAMALSFIPDFFSWFSPSYGAIPVVLFSLRRGLKYGVLAGLIWGLLHFVLGKVYYLSLSQVFIEYILAFMSMGVAGFFSNQLKDLIIAKNKMGSMTVACLAATTAVVLRYFWHFLAGVIFWGSYAPAGTSAVWYSFTVNGTASLLTLIVVVIAIVILIPTQSQFFAPRD</sequence>
<proteinExistence type="predicted"/>